<dbReference type="Proteomes" id="UP000823405">
    <property type="component" value="Unassembled WGS sequence"/>
</dbReference>
<keyword evidence="1" id="KW-1133">Transmembrane helix</keyword>
<evidence type="ECO:0000313" key="2">
    <source>
        <dbReference type="EMBL" id="KAG0284421.1"/>
    </source>
</evidence>
<gene>
    <name evidence="2" type="ORF">BGZ97_008200</name>
</gene>
<comment type="caution">
    <text evidence="2">The sequence shown here is derived from an EMBL/GenBank/DDBJ whole genome shotgun (WGS) entry which is preliminary data.</text>
</comment>
<keyword evidence="3" id="KW-1185">Reference proteome</keyword>
<sequence>MLGAQRKETPQQAVTASIKSAILLPSVALMVALSCIFSPVVVQAAPATNDTIAVDAAVAQPFGSSPSFSLPPLNWIRTHLGTKSPYPHDSRPVGPLKDVPKGYELVQLQLICRHGTRYPSASKSVGFKKLADRLKGVKLPGFEWIKDW</sequence>
<evidence type="ECO:0000256" key="1">
    <source>
        <dbReference type="SAM" id="Phobius"/>
    </source>
</evidence>
<evidence type="ECO:0008006" key="4">
    <source>
        <dbReference type="Google" id="ProtNLM"/>
    </source>
</evidence>
<dbReference type="OrthoDB" id="6509975at2759"/>
<dbReference type="Gene3D" id="3.40.50.1240">
    <property type="entry name" value="Phosphoglycerate mutase-like"/>
    <property type="match status" value="1"/>
</dbReference>
<keyword evidence="1" id="KW-0812">Transmembrane</keyword>
<keyword evidence="1" id="KW-0472">Membrane</keyword>
<reference evidence="2" key="1">
    <citation type="journal article" date="2020" name="Fungal Divers.">
        <title>Resolving the Mortierellaceae phylogeny through synthesis of multi-gene phylogenetics and phylogenomics.</title>
        <authorList>
            <person name="Vandepol N."/>
            <person name="Liber J."/>
            <person name="Desiro A."/>
            <person name="Na H."/>
            <person name="Kennedy M."/>
            <person name="Barry K."/>
            <person name="Grigoriev I.V."/>
            <person name="Miller A.N."/>
            <person name="O'Donnell K."/>
            <person name="Stajich J.E."/>
            <person name="Bonito G."/>
        </authorList>
    </citation>
    <scope>NUCLEOTIDE SEQUENCE</scope>
    <source>
        <strain evidence="2">NVP60</strain>
    </source>
</reference>
<dbReference type="SUPFAM" id="SSF53254">
    <property type="entry name" value="Phosphoglycerate mutase-like"/>
    <property type="match status" value="1"/>
</dbReference>
<dbReference type="InterPro" id="IPR033379">
    <property type="entry name" value="Acid_Pase_AS"/>
</dbReference>
<dbReference type="PROSITE" id="PS51257">
    <property type="entry name" value="PROKAR_LIPOPROTEIN"/>
    <property type="match status" value="1"/>
</dbReference>
<evidence type="ECO:0000313" key="3">
    <source>
        <dbReference type="Proteomes" id="UP000823405"/>
    </source>
</evidence>
<protein>
    <recommendedName>
        <fullName evidence="4">Phosphoglycerate mutase-like protein</fullName>
    </recommendedName>
</protein>
<dbReference type="EMBL" id="JAAAIN010003709">
    <property type="protein sequence ID" value="KAG0284421.1"/>
    <property type="molecule type" value="Genomic_DNA"/>
</dbReference>
<feature type="non-terminal residue" evidence="2">
    <location>
        <position position="148"/>
    </location>
</feature>
<feature type="transmembrane region" description="Helical" evidence="1">
    <location>
        <begin position="21"/>
        <end position="42"/>
    </location>
</feature>
<dbReference type="PROSITE" id="PS00616">
    <property type="entry name" value="HIS_ACID_PHOSPHAT_1"/>
    <property type="match status" value="1"/>
</dbReference>
<dbReference type="AlphaFoldDB" id="A0A9P6QS63"/>
<proteinExistence type="predicted"/>
<dbReference type="InterPro" id="IPR029033">
    <property type="entry name" value="His_PPase_superfam"/>
</dbReference>
<accession>A0A9P6QS63</accession>
<organism evidence="2 3">
    <name type="scientific">Linnemannia gamsii</name>
    <dbReference type="NCBI Taxonomy" id="64522"/>
    <lineage>
        <taxon>Eukaryota</taxon>
        <taxon>Fungi</taxon>
        <taxon>Fungi incertae sedis</taxon>
        <taxon>Mucoromycota</taxon>
        <taxon>Mortierellomycotina</taxon>
        <taxon>Mortierellomycetes</taxon>
        <taxon>Mortierellales</taxon>
        <taxon>Mortierellaceae</taxon>
        <taxon>Linnemannia</taxon>
    </lineage>
</organism>
<name>A0A9P6QS63_9FUNG</name>